<evidence type="ECO:0000256" key="1">
    <source>
        <dbReference type="SAM" id="MobiDB-lite"/>
    </source>
</evidence>
<gene>
    <name evidence="2" type="ORF">PILCRDRAFT_11919</name>
</gene>
<accession>A0A0C3FD78</accession>
<dbReference type="InParanoid" id="A0A0C3FD78"/>
<evidence type="ECO:0000313" key="3">
    <source>
        <dbReference type="Proteomes" id="UP000054166"/>
    </source>
</evidence>
<dbReference type="HOGENOM" id="CLU_2776819_0_0_1"/>
<organism evidence="2 3">
    <name type="scientific">Piloderma croceum (strain F 1598)</name>
    <dbReference type="NCBI Taxonomy" id="765440"/>
    <lineage>
        <taxon>Eukaryota</taxon>
        <taxon>Fungi</taxon>
        <taxon>Dikarya</taxon>
        <taxon>Basidiomycota</taxon>
        <taxon>Agaricomycotina</taxon>
        <taxon>Agaricomycetes</taxon>
        <taxon>Agaricomycetidae</taxon>
        <taxon>Atheliales</taxon>
        <taxon>Atheliaceae</taxon>
        <taxon>Piloderma</taxon>
    </lineage>
</organism>
<dbReference type="AlphaFoldDB" id="A0A0C3FD78"/>
<feature type="compositionally biased region" description="Polar residues" evidence="1">
    <location>
        <begin position="8"/>
        <end position="30"/>
    </location>
</feature>
<feature type="region of interest" description="Disordered" evidence="1">
    <location>
        <begin position="1"/>
        <end position="34"/>
    </location>
</feature>
<protein>
    <submittedName>
        <fullName evidence="2">Uncharacterized protein</fullName>
    </submittedName>
</protein>
<dbReference type="EMBL" id="KN833023">
    <property type="protein sequence ID" value="KIM77659.1"/>
    <property type="molecule type" value="Genomic_DNA"/>
</dbReference>
<dbReference type="Proteomes" id="UP000054166">
    <property type="component" value="Unassembled WGS sequence"/>
</dbReference>
<keyword evidence="3" id="KW-1185">Reference proteome</keyword>
<reference evidence="3" key="2">
    <citation type="submission" date="2015-01" db="EMBL/GenBank/DDBJ databases">
        <title>Evolutionary Origins and Diversification of the Mycorrhizal Mutualists.</title>
        <authorList>
            <consortium name="DOE Joint Genome Institute"/>
            <consortium name="Mycorrhizal Genomics Consortium"/>
            <person name="Kohler A."/>
            <person name="Kuo A."/>
            <person name="Nagy L.G."/>
            <person name="Floudas D."/>
            <person name="Copeland A."/>
            <person name="Barry K.W."/>
            <person name="Cichocki N."/>
            <person name="Veneault-Fourrey C."/>
            <person name="LaButti K."/>
            <person name="Lindquist E.A."/>
            <person name="Lipzen A."/>
            <person name="Lundell T."/>
            <person name="Morin E."/>
            <person name="Murat C."/>
            <person name="Riley R."/>
            <person name="Ohm R."/>
            <person name="Sun H."/>
            <person name="Tunlid A."/>
            <person name="Henrissat B."/>
            <person name="Grigoriev I.V."/>
            <person name="Hibbett D.S."/>
            <person name="Martin F."/>
        </authorList>
    </citation>
    <scope>NUCLEOTIDE SEQUENCE [LARGE SCALE GENOMIC DNA]</scope>
    <source>
        <strain evidence="3">F 1598</strain>
    </source>
</reference>
<proteinExistence type="predicted"/>
<evidence type="ECO:0000313" key="2">
    <source>
        <dbReference type="EMBL" id="KIM77659.1"/>
    </source>
</evidence>
<name>A0A0C3FD78_PILCF</name>
<reference evidence="2 3" key="1">
    <citation type="submission" date="2014-04" db="EMBL/GenBank/DDBJ databases">
        <authorList>
            <consortium name="DOE Joint Genome Institute"/>
            <person name="Kuo A."/>
            <person name="Tarkka M."/>
            <person name="Buscot F."/>
            <person name="Kohler A."/>
            <person name="Nagy L.G."/>
            <person name="Floudas D."/>
            <person name="Copeland A."/>
            <person name="Barry K.W."/>
            <person name="Cichocki N."/>
            <person name="Veneault-Fourrey C."/>
            <person name="LaButti K."/>
            <person name="Lindquist E.A."/>
            <person name="Lipzen A."/>
            <person name="Lundell T."/>
            <person name="Morin E."/>
            <person name="Murat C."/>
            <person name="Sun H."/>
            <person name="Tunlid A."/>
            <person name="Henrissat B."/>
            <person name="Grigoriev I.V."/>
            <person name="Hibbett D.S."/>
            <person name="Martin F."/>
            <person name="Nordberg H.P."/>
            <person name="Cantor M.N."/>
            <person name="Hua S.X."/>
        </authorList>
    </citation>
    <scope>NUCLEOTIDE SEQUENCE [LARGE SCALE GENOMIC DNA]</scope>
    <source>
        <strain evidence="2 3">F 1598</strain>
    </source>
</reference>
<sequence length="69" mass="7379">MAHPKSSPRGSISDFSPSVPSLASHFQTQCPTTTTTSLALPHHLPLPLSTPISNGTPEIKPHYSLAELY</sequence>